<dbReference type="AlphaFoldDB" id="A0A199UDB5"/>
<organism evidence="8 9">
    <name type="scientific">Ananas comosus</name>
    <name type="common">Pineapple</name>
    <name type="synonym">Ananas ananas</name>
    <dbReference type="NCBI Taxonomy" id="4615"/>
    <lineage>
        <taxon>Eukaryota</taxon>
        <taxon>Viridiplantae</taxon>
        <taxon>Streptophyta</taxon>
        <taxon>Embryophyta</taxon>
        <taxon>Tracheophyta</taxon>
        <taxon>Spermatophyta</taxon>
        <taxon>Magnoliopsida</taxon>
        <taxon>Liliopsida</taxon>
        <taxon>Poales</taxon>
        <taxon>Bromeliaceae</taxon>
        <taxon>Bromelioideae</taxon>
        <taxon>Ananas</taxon>
    </lineage>
</organism>
<dbReference type="SUPFAM" id="SSF53448">
    <property type="entry name" value="Nucleotide-diphospho-sugar transferases"/>
    <property type="match status" value="1"/>
</dbReference>
<reference evidence="8 9" key="1">
    <citation type="journal article" date="2016" name="DNA Res.">
        <title>The draft genome of MD-2 pineapple using hybrid error correction of long reads.</title>
        <authorList>
            <person name="Redwan R.M."/>
            <person name="Saidin A."/>
            <person name="Kumar S.V."/>
        </authorList>
    </citation>
    <scope>NUCLEOTIDE SEQUENCE [LARGE SCALE GENOMIC DNA]</scope>
    <source>
        <strain evidence="9">cv. MD2</strain>
        <tissue evidence="8">Leaf</tissue>
    </source>
</reference>
<dbReference type="EC" id="2.4.1.-" evidence="5"/>
<gene>
    <name evidence="8" type="ORF">ACMD2_14020</name>
</gene>
<dbReference type="Pfam" id="PF01501">
    <property type="entry name" value="Glyco_transf_8"/>
    <property type="match status" value="1"/>
</dbReference>
<feature type="compositionally biased region" description="Pro residues" evidence="6">
    <location>
        <begin position="356"/>
        <end position="365"/>
    </location>
</feature>
<dbReference type="InterPro" id="IPR029044">
    <property type="entry name" value="Nucleotide-diphossugar_trans"/>
</dbReference>
<evidence type="ECO:0000256" key="4">
    <source>
        <dbReference type="ARBA" id="ARBA00022679"/>
    </source>
</evidence>
<feature type="region of interest" description="Disordered" evidence="6">
    <location>
        <begin position="356"/>
        <end position="379"/>
    </location>
</feature>
<evidence type="ECO:0000256" key="3">
    <source>
        <dbReference type="ARBA" id="ARBA00022676"/>
    </source>
</evidence>
<keyword evidence="7" id="KW-0732">Signal</keyword>
<sequence length="379" mass="41239">MASSPAALLLLLLLLLLLVFFFSPSSGEEGNGGGVLPRFAEAPQFRDGEGCPAAAGAGAGRGGGACAAGLVHIAMTLDEHYLRGSMAAIFSLLKHASCPDSLFFHLVASDPAPERLRSAVAASFPSLRFGVYPFPASLVAGLISSSVRAALESPLNYARSYLADLLPACVPRAIYLDSDVLAVDDVRRLWATRLPSAAVVAAPEYCRANFTRYFTPAFWSDSALGPRAFRRRRRRPPCYFNTGVMLVDLRRWRAGGYRRRIEAWMGLQRQRRIYELGSLPPFLLVFAGAIEAVDHRWNQHGLGGDNVHGSCRPLHPGPVSLMHWSGKGKPWDRLDAANPCPLDRIWAPYDLYIPPPPPPPPPPPSHESNSSSSHPLSSW</sequence>
<dbReference type="GO" id="GO:0016757">
    <property type="term" value="F:glycosyltransferase activity"/>
    <property type="evidence" value="ECO:0007669"/>
    <property type="project" value="UniProtKB-KW"/>
</dbReference>
<comment type="similarity">
    <text evidence="2 5">Belongs to the glycosyltransferase 8 family.</text>
</comment>
<keyword evidence="4 8" id="KW-0808">Transferase</keyword>
<evidence type="ECO:0000256" key="2">
    <source>
        <dbReference type="ARBA" id="ARBA00006351"/>
    </source>
</evidence>
<feature type="compositionally biased region" description="Low complexity" evidence="6">
    <location>
        <begin position="366"/>
        <end position="379"/>
    </location>
</feature>
<comment type="caution">
    <text evidence="8">The sequence shown here is derived from an EMBL/GenBank/DDBJ whole genome shotgun (WGS) entry which is preliminary data.</text>
</comment>
<dbReference type="PANTHER" id="PTHR13778">
    <property type="entry name" value="GLYCOSYLTRANSFERASE 8 DOMAIN-CONTAINING PROTEIN"/>
    <property type="match status" value="1"/>
</dbReference>
<evidence type="ECO:0000313" key="8">
    <source>
        <dbReference type="EMBL" id="OAY62847.1"/>
    </source>
</evidence>
<dbReference type="Gene3D" id="3.90.550.10">
    <property type="entry name" value="Spore Coat Polysaccharide Biosynthesis Protein SpsA, Chain A"/>
    <property type="match status" value="1"/>
</dbReference>
<name>A0A199UDB5_ANACO</name>
<evidence type="ECO:0000256" key="6">
    <source>
        <dbReference type="SAM" id="MobiDB-lite"/>
    </source>
</evidence>
<evidence type="ECO:0000256" key="5">
    <source>
        <dbReference type="RuleBase" id="RU362027"/>
    </source>
</evidence>
<feature type="signal peptide" evidence="7">
    <location>
        <begin position="1"/>
        <end position="27"/>
    </location>
</feature>
<dbReference type="GO" id="GO:0005794">
    <property type="term" value="C:Golgi apparatus"/>
    <property type="evidence" value="ECO:0007669"/>
    <property type="project" value="TreeGrafter"/>
</dbReference>
<evidence type="ECO:0000256" key="1">
    <source>
        <dbReference type="ARBA" id="ARBA00004877"/>
    </source>
</evidence>
<dbReference type="Proteomes" id="UP000092600">
    <property type="component" value="Unassembled WGS sequence"/>
</dbReference>
<dbReference type="EMBL" id="LSRQ01008423">
    <property type="protein sequence ID" value="OAY62847.1"/>
    <property type="molecule type" value="Genomic_DNA"/>
</dbReference>
<feature type="chain" id="PRO_5008507975" description="Hexosyltransferase" evidence="7">
    <location>
        <begin position="28"/>
        <end position="379"/>
    </location>
</feature>
<protein>
    <recommendedName>
        <fullName evidence="5">Hexosyltransferase</fullName>
        <ecNumber evidence="5">2.4.1.-</ecNumber>
    </recommendedName>
</protein>
<dbReference type="InterPro" id="IPR002495">
    <property type="entry name" value="Glyco_trans_8"/>
</dbReference>
<comment type="pathway">
    <text evidence="1">Glycan metabolism; pectin biosynthesis.</text>
</comment>
<dbReference type="PANTHER" id="PTHR13778:SF40">
    <property type="entry name" value="GALACTURONOSYLTRANSFERASE-LIKE 9-RELATED"/>
    <property type="match status" value="1"/>
</dbReference>
<dbReference type="InterPro" id="IPR050748">
    <property type="entry name" value="Glycosyltrans_8_dom-fam"/>
</dbReference>
<evidence type="ECO:0000313" key="9">
    <source>
        <dbReference type="Proteomes" id="UP000092600"/>
    </source>
</evidence>
<evidence type="ECO:0000256" key="7">
    <source>
        <dbReference type="SAM" id="SignalP"/>
    </source>
</evidence>
<proteinExistence type="inferred from homology"/>
<accession>A0A199UDB5</accession>
<keyword evidence="3" id="KW-0328">Glycosyltransferase</keyword>